<accession>A0A9D4LBE8</accession>
<evidence type="ECO:0000313" key="2">
    <source>
        <dbReference type="Proteomes" id="UP000828390"/>
    </source>
</evidence>
<evidence type="ECO:0000313" key="1">
    <source>
        <dbReference type="EMBL" id="KAH3854082.1"/>
    </source>
</evidence>
<proteinExistence type="predicted"/>
<gene>
    <name evidence="1" type="ORF">DPMN_096621</name>
</gene>
<name>A0A9D4LBE8_DREPO</name>
<reference evidence="1" key="1">
    <citation type="journal article" date="2019" name="bioRxiv">
        <title>The Genome of the Zebra Mussel, Dreissena polymorpha: A Resource for Invasive Species Research.</title>
        <authorList>
            <person name="McCartney M.A."/>
            <person name="Auch B."/>
            <person name="Kono T."/>
            <person name="Mallez S."/>
            <person name="Zhang Y."/>
            <person name="Obille A."/>
            <person name="Becker A."/>
            <person name="Abrahante J.E."/>
            <person name="Garbe J."/>
            <person name="Badalamenti J.P."/>
            <person name="Herman A."/>
            <person name="Mangelson H."/>
            <person name="Liachko I."/>
            <person name="Sullivan S."/>
            <person name="Sone E.D."/>
            <person name="Koren S."/>
            <person name="Silverstein K.A.T."/>
            <person name="Beckman K.B."/>
            <person name="Gohl D.M."/>
        </authorList>
    </citation>
    <scope>NUCLEOTIDE SEQUENCE</scope>
    <source>
        <strain evidence="1">Duluth1</strain>
        <tissue evidence="1">Whole animal</tissue>
    </source>
</reference>
<reference evidence="1" key="2">
    <citation type="submission" date="2020-11" db="EMBL/GenBank/DDBJ databases">
        <authorList>
            <person name="McCartney M.A."/>
            <person name="Auch B."/>
            <person name="Kono T."/>
            <person name="Mallez S."/>
            <person name="Becker A."/>
            <person name="Gohl D.M."/>
            <person name="Silverstein K.A.T."/>
            <person name="Koren S."/>
            <person name="Bechman K.B."/>
            <person name="Herman A."/>
            <person name="Abrahante J.E."/>
            <person name="Garbe J."/>
        </authorList>
    </citation>
    <scope>NUCLEOTIDE SEQUENCE</scope>
    <source>
        <strain evidence="1">Duluth1</strain>
        <tissue evidence="1">Whole animal</tissue>
    </source>
</reference>
<dbReference type="AlphaFoldDB" id="A0A9D4LBE8"/>
<organism evidence="1 2">
    <name type="scientific">Dreissena polymorpha</name>
    <name type="common">Zebra mussel</name>
    <name type="synonym">Mytilus polymorpha</name>
    <dbReference type="NCBI Taxonomy" id="45954"/>
    <lineage>
        <taxon>Eukaryota</taxon>
        <taxon>Metazoa</taxon>
        <taxon>Spiralia</taxon>
        <taxon>Lophotrochozoa</taxon>
        <taxon>Mollusca</taxon>
        <taxon>Bivalvia</taxon>
        <taxon>Autobranchia</taxon>
        <taxon>Heteroconchia</taxon>
        <taxon>Euheterodonta</taxon>
        <taxon>Imparidentia</taxon>
        <taxon>Neoheterodontei</taxon>
        <taxon>Myida</taxon>
        <taxon>Dreissenoidea</taxon>
        <taxon>Dreissenidae</taxon>
        <taxon>Dreissena</taxon>
    </lineage>
</organism>
<comment type="caution">
    <text evidence="1">The sequence shown here is derived from an EMBL/GenBank/DDBJ whole genome shotgun (WGS) entry which is preliminary data.</text>
</comment>
<dbReference type="Proteomes" id="UP000828390">
    <property type="component" value="Unassembled WGS sequence"/>
</dbReference>
<keyword evidence="2" id="KW-1185">Reference proteome</keyword>
<dbReference type="EMBL" id="JAIWYP010000003">
    <property type="protein sequence ID" value="KAH3854082.1"/>
    <property type="molecule type" value="Genomic_DNA"/>
</dbReference>
<sequence>MYETSIVFTVIYLFIVKASQEPECFRFDYEEKLLEKMVRMEFKMEQALKRIDVFEEILQRKTKDIQGRFLPQ</sequence>
<protein>
    <submittedName>
        <fullName evidence="1">Uncharacterized protein</fullName>
    </submittedName>
</protein>